<dbReference type="InterPro" id="IPR012495">
    <property type="entry name" value="TadE-like_dom"/>
</dbReference>
<feature type="domain" description="TadE-like" evidence="1">
    <location>
        <begin position="2"/>
        <end position="38"/>
    </location>
</feature>
<gene>
    <name evidence="2" type="ORF">ACFQ33_17270</name>
</gene>
<dbReference type="EMBL" id="JBHTNF010000013">
    <property type="protein sequence ID" value="MFD1329641.1"/>
    <property type="molecule type" value="Genomic_DNA"/>
</dbReference>
<reference evidence="3" key="1">
    <citation type="journal article" date="2019" name="Int. J. Syst. Evol. Microbiol.">
        <title>The Global Catalogue of Microorganisms (GCM) 10K type strain sequencing project: providing services to taxonomists for standard genome sequencing and annotation.</title>
        <authorList>
            <consortium name="The Broad Institute Genomics Platform"/>
            <consortium name="The Broad Institute Genome Sequencing Center for Infectious Disease"/>
            <person name="Wu L."/>
            <person name="Ma J."/>
        </authorList>
    </citation>
    <scope>NUCLEOTIDE SEQUENCE [LARGE SCALE GENOMIC DNA]</scope>
    <source>
        <strain evidence="3">CCUG 55609</strain>
    </source>
</reference>
<name>A0ABW3Z0L0_MYCRA</name>
<accession>A0ABW3Z0L0</accession>
<protein>
    <submittedName>
        <fullName evidence="2">TadE/TadG family type IV pilus assembly protein</fullName>
    </submittedName>
</protein>
<proteinExistence type="predicted"/>
<comment type="caution">
    <text evidence="2">The sequence shown here is derived from an EMBL/GenBank/DDBJ whole genome shotgun (WGS) entry which is preliminary data.</text>
</comment>
<keyword evidence="3" id="KW-1185">Reference proteome</keyword>
<evidence type="ECO:0000313" key="3">
    <source>
        <dbReference type="Proteomes" id="UP001597173"/>
    </source>
</evidence>
<sequence length="165" mass="18435">MEFAILAPIFLGVVFAIIETCVAYVAEQVLLNANDAMARKIRMGEVTFNTGRPTDTTKEQFRALFCDELVVLLSCSPEEVMIPSRLHIDVRSVTSFNGQANTIPDPLPNTFSPGGKETINIVRSYYTWPVIVDYLRLVTFHSPQSSSVNQQLLVATAVFKNEDYK</sequence>
<dbReference type="RefSeq" id="WP_374840836.1">
    <property type="nucleotide sequence ID" value="NZ_JBHEEW010000017.1"/>
</dbReference>
<dbReference type="Proteomes" id="UP001597173">
    <property type="component" value="Unassembled WGS sequence"/>
</dbReference>
<evidence type="ECO:0000313" key="2">
    <source>
        <dbReference type="EMBL" id="MFD1329641.1"/>
    </source>
</evidence>
<evidence type="ECO:0000259" key="1">
    <source>
        <dbReference type="Pfam" id="PF07811"/>
    </source>
</evidence>
<organism evidence="2 3">
    <name type="scientific">Mycoplana ramosa</name>
    <name type="common">Mycoplana bullata</name>
    <dbReference type="NCBI Taxonomy" id="40837"/>
    <lineage>
        <taxon>Bacteria</taxon>
        <taxon>Pseudomonadati</taxon>
        <taxon>Pseudomonadota</taxon>
        <taxon>Alphaproteobacteria</taxon>
        <taxon>Hyphomicrobiales</taxon>
        <taxon>Rhizobiaceae</taxon>
        <taxon>Mycoplana</taxon>
    </lineage>
</organism>
<dbReference type="Pfam" id="PF07811">
    <property type="entry name" value="TadE"/>
    <property type="match status" value="1"/>
</dbReference>